<reference evidence="4 5" key="1">
    <citation type="submission" date="2023-11" db="EMBL/GenBank/DDBJ databases">
        <title>30 novel species of actinomycetes from the DSMZ collection.</title>
        <authorList>
            <person name="Nouioui I."/>
        </authorList>
    </citation>
    <scope>NUCLEOTIDE SEQUENCE [LARGE SCALE GENOMIC DNA]</scope>
    <source>
        <strain evidence="4 5">DSM 41524</strain>
    </source>
</reference>
<dbReference type="Gene3D" id="3.40.50.720">
    <property type="entry name" value="NAD(P)-binding Rossmann-like Domain"/>
    <property type="match status" value="1"/>
</dbReference>
<keyword evidence="2" id="KW-0560">Oxidoreductase</keyword>
<dbReference type="Pfam" id="PF13561">
    <property type="entry name" value="adh_short_C2"/>
    <property type="match status" value="1"/>
</dbReference>
<dbReference type="PANTHER" id="PTHR43477:SF1">
    <property type="entry name" value="DIHYDROANTICAPSIN 7-DEHYDROGENASE"/>
    <property type="match status" value="1"/>
</dbReference>
<comment type="caution">
    <text evidence="4">The sequence shown here is derived from an EMBL/GenBank/DDBJ whole genome shotgun (WGS) entry which is preliminary data.</text>
</comment>
<protein>
    <submittedName>
        <fullName evidence="4">SDR family oxidoreductase</fullName>
    </submittedName>
</protein>
<evidence type="ECO:0000256" key="3">
    <source>
        <dbReference type="SAM" id="MobiDB-lite"/>
    </source>
</evidence>
<dbReference type="EMBL" id="JAZBJO010000002">
    <property type="protein sequence ID" value="MEE4591194.1"/>
    <property type="molecule type" value="Genomic_DNA"/>
</dbReference>
<evidence type="ECO:0000256" key="1">
    <source>
        <dbReference type="ARBA" id="ARBA00006484"/>
    </source>
</evidence>
<keyword evidence="5" id="KW-1185">Reference proteome</keyword>
<evidence type="ECO:0000313" key="5">
    <source>
        <dbReference type="Proteomes" id="UP001354709"/>
    </source>
</evidence>
<dbReference type="SUPFAM" id="SSF51735">
    <property type="entry name" value="NAD(P)-binding Rossmann-fold domains"/>
    <property type="match status" value="1"/>
</dbReference>
<name>A0ABU7PQ24_9ACTN</name>
<gene>
    <name evidence="4" type="ORF">V2J94_04705</name>
</gene>
<dbReference type="InterPro" id="IPR002347">
    <property type="entry name" value="SDR_fam"/>
</dbReference>
<organism evidence="4 5">
    <name type="scientific">Streptomyces asiaticus subsp. ignotus</name>
    <dbReference type="NCBI Taxonomy" id="3098222"/>
    <lineage>
        <taxon>Bacteria</taxon>
        <taxon>Bacillati</taxon>
        <taxon>Actinomycetota</taxon>
        <taxon>Actinomycetes</taxon>
        <taxon>Kitasatosporales</taxon>
        <taxon>Streptomycetaceae</taxon>
        <taxon>Streptomyces</taxon>
        <taxon>Streptomyces violaceusniger group</taxon>
    </lineage>
</organism>
<evidence type="ECO:0000313" key="4">
    <source>
        <dbReference type="EMBL" id="MEE4591194.1"/>
    </source>
</evidence>
<feature type="region of interest" description="Disordered" evidence="3">
    <location>
        <begin position="1"/>
        <end position="46"/>
    </location>
</feature>
<dbReference type="PANTHER" id="PTHR43477">
    <property type="entry name" value="DIHYDROANTICAPSIN 7-DEHYDROGENASE"/>
    <property type="match status" value="1"/>
</dbReference>
<dbReference type="Proteomes" id="UP001354709">
    <property type="component" value="Unassembled WGS sequence"/>
</dbReference>
<sequence length="97" mass="9981">MPETAAGSAGTSQRAIRAGTRARVRARSRAMSSRRASGDTVSSPEAEFQALRARQPLGRLVTPQEVAHAITYLASPLSASTTGSALAVDGGMATLKV</sequence>
<evidence type="ECO:0000256" key="2">
    <source>
        <dbReference type="ARBA" id="ARBA00023002"/>
    </source>
</evidence>
<accession>A0ABU7PQ24</accession>
<proteinExistence type="inferred from homology"/>
<dbReference type="InterPro" id="IPR051122">
    <property type="entry name" value="SDR_DHRS6-like"/>
</dbReference>
<comment type="similarity">
    <text evidence="1">Belongs to the short-chain dehydrogenases/reductases (SDR) family.</text>
</comment>
<dbReference type="InterPro" id="IPR036291">
    <property type="entry name" value="NAD(P)-bd_dom_sf"/>
</dbReference>